<proteinExistence type="predicted"/>
<evidence type="ECO:0000259" key="1">
    <source>
        <dbReference type="Pfam" id="PF18962"/>
    </source>
</evidence>
<dbReference type="InterPro" id="IPR015943">
    <property type="entry name" value="WD40/YVTN_repeat-like_dom_sf"/>
</dbReference>
<dbReference type="CDD" id="cd15482">
    <property type="entry name" value="Sialidase_non-viral"/>
    <property type="match status" value="1"/>
</dbReference>
<comment type="caution">
    <text evidence="2">The sequence shown here is derived from an EMBL/GenBank/DDBJ whole genome shotgun (WGS) entry which is preliminary data.</text>
</comment>
<dbReference type="SUPFAM" id="SSF110296">
    <property type="entry name" value="Oligoxyloglucan reducing end-specific cellobiohydrolase"/>
    <property type="match status" value="3"/>
</dbReference>
<evidence type="ECO:0000313" key="2">
    <source>
        <dbReference type="EMBL" id="PKQ61739.1"/>
    </source>
</evidence>
<dbReference type="AlphaFoldDB" id="A0A2N3HUL5"/>
<feature type="domain" description="Secretion system C-terminal sorting" evidence="1">
    <location>
        <begin position="971"/>
        <end position="1039"/>
    </location>
</feature>
<dbReference type="PANTHER" id="PTHR43739:SF5">
    <property type="entry name" value="EXO-ALPHA-SIALIDASE"/>
    <property type="match status" value="1"/>
</dbReference>
<protein>
    <recommendedName>
        <fullName evidence="1">Secretion system C-terminal sorting domain-containing protein</fullName>
    </recommendedName>
</protein>
<dbReference type="Pfam" id="PF18962">
    <property type="entry name" value="Por_Secre_tail"/>
    <property type="match status" value="1"/>
</dbReference>
<dbReference type="RefSeq" id="WP_180335745.1">
    <property type="nucleotide sequence ID" value="NZ_MVDD01000012.1"/>
</dbReference>
<reference evidence="2 3" key="1">
    <citation type="journal article" date="2017" name="Front. Microbiol.">
        <title>Labilibaculum manganireducens gen. nov., sp. nov. and Labilibaculum filiforme sp. nov., Novel Bacteroidetes Isolated from Subsurface Sediments of the Baltic Sea.</title>
        <authorList>
            <person name="Vandieken V."/>
            <person name="Marshall I.P."/>
            <person name="Niemann H."/>
            <person name="Engelen B."/>
            <person name="Cypionka H."/>
        </authorList>
    </citation>
    <scope>NUCLEOTIDE SEQUENCE [LARGE SCALE GENOMIC DNA]</scope>
    <source>
        <strain evidence="2 3">59.16B</strain>
    </source>
</reference>
<dbReference type="InterPro" id="IPR052025">
    <property type="entry name" value="Xyloglucanase_GH74"/>
</dbReference>
<dbReference type="InterPro" id="IPR026444">
    <property type="entry name" value="Secre_tail"/>
</dbReference>
<dbReference type="NCBIfam" id="TIGR04183">
    <property type="entry name" value="Por_Secre_tail"/>
    <property type="match status" value="1"/>
</dbReference>
<dbReference type="EMBL" id="MVDD01000012">
    <property type="protein sequence ID" value="PKQ61739.1"/>
    <property type="molecule type" value="Genomic_DNA"/>
</dbReference>
<accession>A0A2N3HUL5</accession>
<gene>
    <name evidence="2" type="ORF">BZG02_15060</name>
</gene>
<sequence>MNKIMPKLLKTFLIGSFILIGWNTSYSQKSNQEKDAFFNIIKTQKIQSDTTVVWKNFGPGMSGYNEEFWCHPTDTNVMFMGPDMHVSYGTWDNGKSWQTIKDCDGDGLDMVRVHDIQFSLVNPDYGVALEREGKVFESKNRGRTWTQISDIGKAHTKIAIHPTNDSIWFVGAGDFWNVKENHRTLAKPNGNIHSRADYGYVWKTTDRGANWAKVATSISNNLDVGRILFNPNNPDKMIMATSYGVYLSADGGDIWTAGNVGLPNNLPRDLTSFYDKTTGEFILYLVVQTVYEPNGSTINAKGGVYKSTDSGVSWTSITGNLGFDISAITNYAVRDGYHRTVSHWLGISKSASQSTYSVYPSNTMSVYNRIVVNPLNKNEIYVSHNKKHDFGFGPGDLWKTEDGGQSWFACARNGKYWMDENDKSYWNGRGNPIGTNLKFSHVQREMDEGSENSGNRMLAINAKGQVFIGVAQQTLRSNDKGANWQQVDDYETAEGSNAWVGRGDSNLPGRFMLHETGIPGRALFCSGEHGLWETADLGDYSGKDVVAVKQIEGQVHDHDGNLASHSTSTVAVHPNNPNIIYILSCRQEHRGKLRKTIDGGKTWNNIATIFEASNNSWENVPFQSSLMIDPKNPDNMYFCATRKVVQEVGSSPDESILTKGGYGVYRSTDGGYNWSLSNSGLPANVSVRRLCMDPANSSIIYAALNQFGNNDLGGLYKSVDGAKTWKKESIPTEIKSVNNLFIDRNTKYRFLSGGSRSGSFDAGGVWRSKDEGTSWEKIFIAPYVWQTEVSPVNSNIIIISVPAQIPNLTDQFKNPGIYLSKDDGTTWAKINKGIGQPNKMVDVKPDPYNEGVIWCAGWGSGWFKALIKNDKVKAVCKNAELFENEEVTLYGLGSIGFQLTYEWIAPDGISLSATDKNKTTFTAPKVNKDSTFIITLVVSNDLGKDSLDVIIQVKNNVTTAIQMIDDESVRIFPNPVVDGKLRISGSDEHVKYLIHNIQGKTVQLGTLEQGLIDVSQLNSGVYVITITNRVSYVIRKFMINR</sequence>
<name>A0A2N3HUL5_9BACT</name>
<keyword evidence="3" id="KW-1185">Reference proteome</keyword>
<evidence type="ECO:0000313" key="3">
    <source>
        <dbReference type="Proteomes" id="UP000233535"/>
    </source>
</evidence>
<dbReference type="PANTHER" id="PTHR43739">
    <property type="entry name" value="XYLOGLUCANASE (EUROFUNG)"/>
    <property type="match status" value="1"/>
</dbReference>
<dbReference type="Gene3D" id="2.130.10.10">
    <property type="entry name" value="YVTN repeat-like/Quinoprotein amine dehydrogenase"/>
    <property type="match status" value="5"/>
</dbReference>
<organism evidence="2 3">
    <name type="scientific">Labilibaculum filiforme</name>
    <dbReference type="NCBI Taxonomy" id="1940526"/>
    <lineage>
        <taxon>Bacteria</taxon>
        <taxon>Pseudomonadati</taxon>
        <taxon>Bacteroidota</taxon>
        <taxon>Bacteroidia</taxon>
        <taxon>Marinilabiliales</taxon>
        <taxon>Marinifilaceae</taxon>
        <taxon>Labilibaculum</taxon>
    </lineage>
</organism>
<dbReference type="GO" id="GO:0010411">
    <property type="term" value="P:xyloglucan metabolic process"/>
    <property type="evidence" value="ECO:0007669"/>
    <property type="project" value="TreeGrafter"/>
</dbReference>
<dbReference type="Proteomes" id="UP000233535">
    <property type="component" value="Unassembled WGS sequence"/>
</dbReference>